<feature type="domain" description="ShKT" evidence="10">
    <location>
        <begin position="703"/>
        <end position="737"/>
    </location>
</feature>
<feature type="domain" description="ShKT" evidence="10">
    <location>
        <begin position="663"/>
        <end position="697"/>
    </location>
</feature>
<keyword evidence="4 8" id="KW-0378">Hydrolase</keyword>
<feature type="domain" description="ShKT" evidence="10">
    <location>
        <begin position="542"/>
        <end position="578"/>
    </location>
</feature>
<feature type="domain" description="ShKT" evidence="10">
    <location>
        <begin position="606"/>
        <end position="642"/>
    </location>
</feature>
<feature type="binding site" evidence="8">
    <location>
        <position position="213"/>
    </location>
    <ligand>
        <name>Zn(2+)</name>
        <dbReference type="ChEBI" id="CHEBI:29105"/>
        <note>catalytic</note>
    </ligand>
</feature>
<dbReference type="PANTHER" id="PTHR10127:SF780">
    <property type="entry name" value="METALLOENDOPEPTIDASE"/>
    <property type="match status" value="1"/>
</dbReference>
<evidence type="ECO:0000256" key="7">
    <source>
        <dbReference type="PROSITE-ProRule" id="PRU01005"/>
    </source>
</evidence>
<evidence type="ECO:0000256" key="6">
    <source>
        <dbReference type="ARBA" id="ARBA00023049"/>
    </source>
</evidence>
<feature type="domain" description="ShKT" evidence="10">
    <location>
        <begin position="501"/>
        <end position="537"/>
    </location>
</feature>
<dbReference type="Proteomes" id="UP001195483">
    <property type="component" value="Unassembled WGS sequence"/>
</dbReference>
<dbReference type="InterPro" id="IPR001506">
    <property type="entry name" value="Peptidase_M12A"/>
</dbReference>
<feature type="active site" evidence="8">
    <location>
        <position position="204"/>
    </location>
</feature>
<feature type="domain" description="Peptidase M12A" evidence="11">
    <location>
        <begin position="110"/>
        <end position="310"/>
    </location>
</feature>
<dbReference type="Gene3D" id="3.40.390.10">
    <property type="entry name" value="Collagenase (Catalytic Domain)"/>
    <property type="match status" value="1"/>
</dbReference>
<dbReference type="PROSITE" id="PS51670">
    <property type="entry name" value="SHKT"/>
    <property type="match status" value="6"/>
</dbReference>
<keyword evidence="6 8" id="KW-0482">Metalloprotease</keyword>
<keyword evidence="2 8" id="KW-0645">Protease</keyword>
<reference evidence="12" key="1">
    <citation type="journal article" date="2021" name="Genome Biol. Evol.">
        <title>A High-Quality Reference Genome for a Parasitic Bivalve with Doubly Uniparental Inheritance (Bivalvia: Unionida).</title>
        <authorList>
            <person name="Smith C.H."/>
        </authorList>
    </citation>
    <scope>NUCLEOTIDE SEQUENCE</scope>
    <source>
        <strain evidence="12">CHS0354</strain>
    </source>
</reference>
<proteinExistence type="predicted"/>
<dbReference type="SMART" id="SM00254">
    <property type="entry name" value="ShKT"/>
    <property type="match status" value="8"/>
</dbReference>
<evidence type="ECO:0000259" key="10">
    <source>
        <dbReference type="PROSITE" id="PS51670"/>
    </source>
</evidence>
<feature type="binding site" evidence="8">
    <location>
        <position position="207"/>
    </location>
    <ligand>
        <name>Zn(2+)</name>
        <dbReference type="ChEBI" id="CHEBI:29105"/>
        <note>catalytic</note>
    </ligand>
</feature>
<feature type="domain" description="ShKT" evidence="10">
    <location>
        <begin position="443"/>
        <end position="480"/>
    </location>
</feature>
<protein>
    <recommendedName>
        <fullName evidence="9">Metalloendopeptidase</fullName>
        <ecNumber evidence="9">3.4.24.-</ecNumber>
    </recommendedName>
</protein>
<dbReference type="InterPro" id="IPR003582">
    <property type="entry name" value="ShKT_dom"/>
</dbReference>
<dbReference type="InterPro" id="IPR024079">
    <property type="entry name" value="MetalloPept_cat_dom_sf"/>
</dbReference>
<dbReference type="PROSITE" id="PS51257">
    <property type="entry name" value="PROKAR_LIPOPROTEIN"/>
    <property type="match status" value="1"/>
</dbReference>
<keyword evidence="3 8" id="KW-0479">Metal-binding</keyword>
<accession>A0AAE0W798</accession>
<dbReference type="GO" id="GO:0008270">
    <property type="term" value="F:zinc ion binding"/>
    <property type="evidence" value="ECO:0007669"/>
    <property type="project" value="UniProtKB-UniRule"/>
</dbReference>
<evidence type="ECO:0000313" key="13">
    <source>
        <dbReference type="Proteomes" id="UP001195483"/>
    </source>
</evidence>
<evidence type="ECO:0000259" key="11">
    <source>
        <dbReference type="PROSITE" id="PS51864"/>
    </source>
</evidence>
<reference evidence="12" key="2">
    <citation type="journal article" date="2021" name="Genome Biol. Evol.">
        <title>Developing a high-quality reference genome for a parasitic bivalve with doubly uniparental inheritance (Bivalvia: Unionida).</title>
        <authorList>
            <person name="Smith C.H."/>
        </authorList>
    </citation>
    <scope>NUCLEOTIDE SEQUENCE</scope>
    <source>
        <strain evidence="12">CHS0354</strain>
        <tissue evidence="12">Mantle</tissue>
    </source>
</reference>
<evidence type="ECO:0000256" key="3">
    <source>
        <dbReference type="ARBA" id="ARBA00022723"/>
    </source>
</evidence>
<dbReference type="InterPro" id="IPR006026">
    <property type="entry name" value="Peptidase_Metallo"/>
</dbReference>
<dbReference type="SMART" id="SM00235">
    <property type="entry name" value="ZnMc"/>
    <property type="match status" value="1"/>
</dbReference>
<evidence type="ECO:0000256" key="2">
    <source>
        <dbReference type="ARBA" id="ARBA00022670"/>
    </source>
</evidence>
<name>A0AAE0W798_9BIVA</name>
<dbReference type="GO" id="GO:0004222">
    <property type="term" value="F:metalloendopeptidase activity"/>
    <property type="evidence" value="ECO:0007669"/>
    <property type="project" value="UniProtKB-UniRule"/>
</dbReference>
<feature type="binding site" evidence="8">
    <location>
        <position position="203"/>
    </location>
    <ligand>
        <name>Zn(2+)</name>
        <dbReference type="ChEBI" id="CHEBI:29105"/>
        <note>catalytic</note>
    </ligand>
</feature>
<organism evidence="12 13">
    <name type="scientific">Potamilus streckersoni</name>
    <dbReference type="NCBI Taxonomy" id="2493646"/>
    <lineage>
        <taxon>Eukaryota</taxon>
        <taxon>Metazoa</taxon>
        <taxon>Spiralia</taxon>
        <taxon>Lophotrochozoa</taxon>
        <taxon>Mollusca</taxon>
        <taxon>Bivalvia</taxon>
        <taxon>Autobranchia</taxon>
        <taxon>Heteroconchia</taxon>
        <taxon>Palaeoheterodonta</taxon>
        <taxon>Unionida</taxon>
        <taxon>Unionoidea</taxon>
        <taxon>Unionidae</taxon>
        <taxon>Ambleminae</taxon>
        <taxon>Lampsilini</taxon>
        <taxon>Potamilus</taxon>
    </lineage>
</organism>
<feature type="disulfide bond" evidence="7">
    <location>
        <begin position="663"/>
        <end position="697"/>
    </location>
</feature>
<comment type="cofactor">
    <cofactor evidence="8 9">
        <name>Zn(2+)</name>
        <dbReference type="ChEBI" id="CHEBI:29105"/>
    </cofactor>
    <text evidence="8 9">Binds 1 zinc ion per subunit.</text>
</comment>
<keyword evidence="5 8" id="KW-0862">Zinc</keyword>
<dbReference type="AlphaFoldDB" id="A0AAE0W798"/>
<feature type="disulfide bond" evidence="7">
    <location>
        <begin position="703"/>
        <end position="737"/>
    </location>
</feature>
<dbReference type="PRINTS" id="PR00480">
    <property type="entry name" value="ASTACIN"/>
</dbReference>
<comment type="caution">
    <text evidence="7">Lacks conserved residue(s) required for the propagation of feature annotation.</text>
</comment>
<dbReference type="SUPFAM" id="SSF55486">
    <property type="entry name" value="Metalloproteases ('zincins'), catalytic domain"/>
    <property type="match status" value="1"/>
</dbReference>
<evidence type="ECO:0000256" key="1">
    <source>
        <dbReference type="ARBA" id="ARBA00002657"/>
    </source>
</evidence>
<gene>
    <name evidence="12" type="ORF">CHS0354_023310</name>
</gene>
<keyword evidence="13" id="KW-1185">Reference proteome</keyword>
<reference evidence="12" key="3">
    <citation type="submission" date="2023-05" db="EMBL/GenBank/DDBJ databases">
        <authorList>
            <person name="Smith C.H."/>
        </authorList>
    </citation>
    <scope>NUCLEOTIDE SEQUENCE</scope>
    <source>
        <strain evidence="12">CHS0354</strain>
        <tissue evidence="12">Mantle</tissue>
    </source>
</reference>
<dbReference type="EC" id="3.4.24.-" evidence="9"/>
<comment type="function">
    <text evidence="1">Metalloprotease.</text>
</comment>
<evidence type="ECO:0000256" key="5">
    <source>
        <dbReference type="ARBA" id="ARBA00022833"/>
    </source>
</evidence>
<evidence type="ECO:0000256" key="8">
    <source>
        <dbReference type="PROSITE-ProRule" id="PRU01211"/>
    </source>
</evidence>
<keyword evidence="7" id="KW-1015">Disulfide bond</keyword>
<dbReference type="PANTHER" id="PTHR10127">
    <property type="entry name" value="DISCOIDIN, CUB, EGF, LAMININ , AND ZINC METALLOPROTEASE DOMAIN CONTAINING"/>
    <property type="match status" value="1"/>
</dbReference>
<evidence type="ECO:0000256" key="4">
    <source>
        <dbReference type="ARBA" id="ARBA00022801"/>
    </source>
</evidence>
<evidence type="ECO:0000313" key="12">
    <source>
        <dbReference type="EMBL" id="KAK3603704.1"/>
    </source>
</evidence>
<dbReference type="GO" id="GO:0006508">
    <property type="term" value="P:proteolysis"/>
    <property type="evidence" value="ECO:0007669"/>
    <property type="project" value="UniProtKB-KW"/>
</dbReference>
<sequence>MKSFVLKMKLQMFGYIILQIWLLGSCRGQVIMEELKVNYSMSPMDMLGMEAPTNLTIDQIIMKAMGGIGAATNLISSKGYVLCELDMNLTENQYWDLYRVPGGNARQKRKATRNTVLRWTANTIPYRFVSNHFSLKEQYMIRQAMTEWERYTCLKFRPATSTDQNLVRFQNGQGCNSQLGMSGGQQSLNLDQNGCRWRGLYLHEIGHAIGLVHEHQLPVRDSFITIQWQNVQRGLEFCFDKYSSEAVDMMNVPYEYSSVMHYGVTAFSKDGRSKTILVNDPKIEEKIGAVYMKELSYTDVEIVNKMYKCSDHCVTNIRCYNGYLDENCRCVCKDGSEACVQGQPGLDAKCGANSYGDDWQCAVWANSGQCETNPNFMNKACARACGPCVIAKTDGGCSNRYLHEKCSKWAEEGDCLSNKMWMEYNCCEACRSTGGSGSTVPNCANIHPKSDECDRWAKEGECGANPLWMIPNCRMSCGACGKPLPTTPLPPPSTTEYKGDCRDIYNSIECEGWAETGECELNPDWMIPNCRRSCKKCPSEECVNIFDDSQCDYKAQRGECLNNKDWMEANCRRSCKNCTAPSTSVPPTTKATIPVLSTVKPDTSECKNEYKDDKMCNLWTEAGNCPINPWMTKFCAKACKKCRSPGDTTDKTITNTPSLEIGCKDINTKCNILKKHGYCEINPAYAIPVCKKTCGACQDNTVCQDNNAVCPLWKKGLSCTKNANYMLRNCQKSCEIC</sequence>
<dbReference type="InterPro" id="IPR034035">
    <property type="entry name" value="Astacin-like_dom"/>
</dbReference>
<dbReference type="EMBL" id="JAEAOA010001410">
    <property type="protein sequence ID" value="KAK3603704.1"/>
    <property type="molecule type" value="Genomic_DNA"/>
</dbReference>
<dbReference type="Pfam" id="PF01400">
    <property type="entry name" value="Astacin"/>
    <property type="match status" value="1"/>
</dbReference>
<dbReference type="Pfam" id="PF01549">
    <property type="entry name" value="ShK"/>
    <property type="match status" value="8"/>
</dbReference>
<evidence type="ECO:0000256" key="9">
    <source>
        <dbReference type="RuleBase" id="RU361183"/>
    </source>
</evidence>
<dbReference type="CDD" id="cd04280">
    <property type="entry name" value="ZnMc_astacin_like"/>
    <property type="match status" value="1"/>
</dbReference>
<comment type="caution">
    <text evidence="12">The sequence shown here is derived from an EMBL/GenBank/DDBJ whole genome shotgun (WGS) entry which is preliminary data.</text>
</comment>
<dbReference type="PROSITE" id="PS51864">
    <property type="entry name" value="ASTACIN"/>
    <property type="match status" value="1"/>
</dbReference>